<reference evidence="9" key="1">
    <citation type="submission" date="2023-03" db="EMBL/GenBank/DDBJ databases">
        <title>Andean soil-derived lignocellulolytic bacterial consortium as a source of novel taxa and putative plastic-active enzymes.</title>
        <authorList>
            <person name="Diaz-Garcia L."/>
            <person name="Chuvochina M."/>
            <person name="Feuerriegel G."/>
            <person name="Bunk B."/>
            <person name="Sproer C."/>
            <person name="Streit W.R."/>
            <person name="Rodriguez L.M."/>
            <person name="Overmann J."/>
            <person name="Jimenez D.J."/>
        </authorList>
    </citation>
    <scope>NUCLEOTIDE SEQUENCE</scope>
    <source>
        <strain evidence="9">MAG 3858</strain>
    </source>
</reference>
<evidence type="ECO:0000256" key="5">
    <source>
        <dbReference type="ARBA" id="ARBA00022729"/>
    </source>
</evidence>
<dbReference type="SUPFAM" id="SSF56935">
    <property type="entry name" value="Porins"/>
    <property type="match status" value="1"/>
</dbReference>
<comment type="similarity">
    <text evidence="2">Belongs to the OmpP1/FadL family.</text>
</comment>
<evidence type="ECO:0000256" key="4">
    <source>
        <dbReference type="ARBA" id="ARBA00022692"/>
    </source>
</evidence>
<accession>A0AAJ5W4G3</accession>
<feature type="chain" id="PRO_5042597812" description="Long-chain fatty acid transport protein" evidence="8">
    <location>
        <begin position="22"/>
        <end position="511"/>
    </location>
</feature>
<keyword evidence="6" id="KW-0472">Membrane</keyword>
<comment type="subcellular location">
    <subcellularLocation>
        <location evidence="1">Cell outer membrane</location>
        <topology evidence="1">Multi-pass membrane protein</topology>
    </subcellularLocation>
</comment>
<name>A0AAJ5W4G3_9SPHI</name>
<dbReference type="Gene3D" id="2.40.160.60">
    <property type="entry name" value="Outer membrane protein transport protein (OMPP1/FadL/TodX)"/>
    <property type="match status" value="1"/>
</dbReference>
<proteinExistence type="inferred from homology"/>
<dbReference type="EMBL" id="CP119313">
    <property type="protein sequence ID" value="WEK17976.1"/>
    <property type="molecule type" value="Genomic_DNA"/>
</dbReference>
<dbReference type="GO" id="GO:0015483">
    <property type="term" value="F:long-chain fatty acid transporting porin activity"/>
    <property type="evidence" value="ECO:0007669"/>
    <property type="project" value="TreeGrafter"/>
</dbReference>
<dbReference type="GO" id="GO:0009279">
    <property type="term" value="C:cell outer membrane"/>
    <property type="evidence" value="ECO:0007669"/>
    <property type="project" value="UniProtKB-SubCell"/>
</dbReference>
<gene>
    <name evidence="9" type="ORF">P0Y49_14355</name>
</gene>
<sequence length="511" mass="55759">MKKFTQILMVAIVATTGTTYAQYAGDAIRFSNSNYGSSARFKGMGNAQIGVGGDMSSLNGNPAGLGLFTRSEFSFTPEFNNATSKSDYLGQQDKASDNKLNINQAGIVWYNPTFKAQGQDTKKGVLSAVFGIGYSRNNDFTQSYNYGGNNNTTTMRDYFAELANSSMNAQGVLPKNSLERLAYQNYLMNYNTPTSGPVHTADPFIGSNMQSKNQTASGSTSEVNFSGALNISNQLYIGASIGMVNVRYLNDSEYREKGILQTYNGDPANGTVGYGPQENYSFSYLTSQETHGSGINGRIGLIFRPVSSFRIGATYQTPTWLYMEDSFSENLFTTLSGERLSNDIGPLNYNYTYNLKTPAKGSLGASYVIAGQAIISADVDFIDYASARLSQDGGGSLDKAIMDSNADIKNFYTSAVNYRVGGEYKIDNLSLRAGYGLNGSPIKNDSKNTYGTQFYSGGLGYRFNEYYFDIAYQRVQSKETNSPYVLSDGAEPVAMIKNANNNVFLTFGIRF</sequence>
<organism evidence="9 10">
    <name type="scientific">Candidatus Pedobacter colombiensis</name>
    <dbReference type="NCBI Taxonomy" id="3121371"/>
    <lineage>
        <taxon>Bacteria</taxon>
        <taxon>Pseudomonadati</taxon>
        <taxon>Bacteroidota</taxon>
        <taxon>Sphingobacteriia</taxon>
        <taxon>Sphingobacteriales</taxon>
        <taxon>Sphingobacteriaceae</taxon>
        <taxon>Pedobacter</taxon>
    </lineage>
</organism>
<dbReference type="PANTHER" id="PTHR35093:SF8">
    <property type="entry name" value="OUTER MEMBRANE PROTEIN NMB0088-RELATED"/>
    <property type="match status" value="1"/>
</dbReference>
<evidence type="ECO:0008006" key="11">
    <source>
        <dbReference type="Google" id="ProtNLM"/>
    </source>
</evidence>
<evidence type="ECO:0000256" key="3">
    <source>
        <dbReference type="ARBA" id="ARBA00022452"/>
    </source>
</evidence>
<evidence type="ECO:0000313" key="9">
    <source>
        <dbReference type="EMBL" id="WEK17976.1"/>
    </source>
</evidence>
<keyword evidence="5 8" id="KW-0732">Signal</keyword>
<dbReference type="PANTHER" id="PTHR35093">
    <property type="entry name" value="OUTER MEMBRANE PROTEIN NMB0088-RELATED"/>
    <property type="match status" value="1"/>
</dbReference>
<dbReference type="AlphaFoldDB" id="A0AAJ5W4G3"/>
<keyword evidence="4" id="KW-0812">Transmembrane</keyword>
<evidence type="ECO:0000256" key="1">
    <source>
        <dbReference type="ARBA" id="ARBA00004571"/>
    </source>
</evidence>
<keyword evidence="3" id="KW-1134">Transmembrane beta strand</keyword>
<evidence type="ECO:0000256" key="2">
    <source>
        <dbReference type="ARBA" id="ARBA00008163"/>
    </source>
</evidence>
<evidence type="ECO:0000313" key="10">
    <source>
        <dbReference type="Proteomes" id="UP001214530"/>
    </source>
</evidence>
<dbReference type="Proteomes" id="UP001214530">
    <property type="component" value="Chromosome"/>
</dbReference>
<evidence type="ECO:0000256" key="8">
    <source>
        <dbReference type="SAM" id="SignalP"/>
    </source>
</evidence>
<evidence type="ECO:0000256" key="7">
    <source>
        <dbReference type="ARBA" id="ARBA00023237"/>
    </source>
</evidence>
<protein>
    <recommendedName>
        <fullName evidence="11">Long-chain fatty acid transport protein</fullName>
    </recommendedName>
</protein>
<dbReference type="InterPro" id="IPR005017">
    <property type="entry name" value="OMPP1/FadL/TodX"/>
</dbReference>
<feature type="signal peptide" evidence="8">
    <location>
        <begin position="1"/>
        <end position="21"/>
    </location>
</feature>
<evidence type="ECO:0000256" key="6">
    <source>
        <dbReference type="ARBA" id="ARBA00023136"/>
    </source>
</evidence>
<keyword evidence="7" id="KW-0998">Cell outer membrane</keyword>